<protein>
    <submittedName>
        <fullName evidence="3">Coiled-coil domain-containing protein 122</fullName>
    </submittedName>
</protein>
<evidence type="ECO:0000313" key="2">
    <source>
        <dbReference type="Proteomes" id="UP001190640"/>
    </source>
</evidence>
<reference evidence="3" key="1">
    <citation type="submission" date="2025-08" db="UniProtKB">
        <authorList>
            <consortium name="RefSeq"/>
        </authorList>
    </citation>
    <scope>IDENTIFICATION</scope>
    <source>
        <tissue evidence="3">Blood</tissue>
    </source>
</reference>
<evidence type="ECO:0000256" key="1">
    <source>
        <dbReference type="SAM" id="Coils"/>
    </source>
</evidence>
<dbReference type="AlphaFoldDB" id="A0AA97J1F9"/>
<name>A0AA97J1F9_EUBMA</name>
<gene>
    <name evidence="3" type="primary">CCDC122</name>
</gene>
<keyword evidence="1" id="KW-0175">Coiled coil</keyword>
<dbReference type="KEGG" id="emc:129325654"/>
<feature type="coiled-coil region" evidence="1">
    <location>
        <begin position="138"/>
        <end position="194"/>
    </location>
</feature>
<dbReference type="RefSeq" id="XP_054829439.1">
    <property type="nucleotide sequence ID" value="XM_054973464.1"/>
</dbReference>
<organism evidence="2 3">
    <name type="scientific">Eublepharis macularius</name>
    <name type="common">Leopard gecko</name>
    <name type="synonym">Cyrtodactylus macularius</name>
    <dbReference type="NCBI Taxonomy" id="481883"/>
    <lineage>
        <taxon>Eukaryota</taxon>
        <taxon>Metazoa</taxon>
        <taxon>Chordata</taxon>
        <taxon>Craniata</taxon>
        <taxon>Vertebrata</taxon>
        <taxon>Euteleostomi</taxon>
        <taxon>Lepidosauria</taxon>
        <taxon>Squamata</taxon>
        <taxon>Bifurcata</taxon>
        <taxon>Gekkota</taxon>
        <taxon>Eublepharidae</taxon>
        <taxon>Eublepharinae</taxon>
        <taxon>Eublepharis</taxon>
    </lineage>
</organism>
<dbReference type="Proteomes" id="UP001190640">
    <property type="component" value="Chromosome 3"/>
</dbReference>
<keyword evidence="2" id="KW-1185">Reference proteome</keyword>
<proteinExistence type="predicted"/>
<dbReference type="GeneID" id="129325654"/>
<accession>A0AA97J1F9</accession>
<sequence>MAKPDPSSLAEVVKQVALQQQTQASEIGKSKAILGQLQAQLRDLETHTNTLVAETKAIESQICHQDEAVTATNHHCETLQTQTKALYAENLTLKFDTEMLQEEFKIMLLRNEAYNKNILAHKDRFGEVESKWPLMVEVANKRATVKELIAKKEELMSALQNPEGNSLDSVQNEIVCLEKEINALKEDVSGKENILQDEKNVQVCLRKEIEVENKRCGAILKRLHCQVNKLQASQRQGHWNVQHMEDRAAELRKLLGAAD</sequence>
<dbReference type="CTD" id="160857"/>
<evidence type="ECO:0000313" key="3">
    <source>
        <dbReference type="RefSeq" id="XP_054829439.1"/>
    </source>
</evidence>